<feature type="signal peptide" evidence="1">
    <location>
        <begin position="1"/>
        <end position="20"/>
    </location>
</feature>
<accession>A0A0W0Y0R5</accession>
<dbReference type="EMBL" id="LNYT01000003">
    <property type="protein sequence ID" value="KTD50571.1"/>
    <property type="molecule type" value="Genomic_DNA"/>
</dbReference>
<dbReference type="Proteomes" id="UP000054608">
    <property type="component" value="Unassembled WGS sequence"/>
</dbReference>
<keyword evidence="1" id="KW-0732">Signal</keyword>
<sequence length="154" mass="17597">MNGKWLVGCLVLVNLCPVFAAPGDTTTWQGTYYQAVPAQRYVNQAYCDEHTPGRFVHTVNGALTHPIITNRGIILDQATFHVRAINDFYFMQGELRARGMSRGKVWEDRIHYYLFKRGQRGVTKGMWSTNECKGLYRGIVLKNGDFKTIKPHQT</sequence>
<evidence type="ECO:0000256" key="1">
    <source>
        <dbReference type="SAM" id="SignalP"/>
    </source>
</evidence>
<gene>
    <name evidence="2" type="ORF">Lrub_0195</name>
</gene>
<proteinExistence type="predicted"/>
<dbReference type="AlphaFoldDB" id="A0A0W0Y0R5"/>
<reference evidence="2 3" key="1">
    <citation type="submission" date="2015-11" db="EMBL/GenBank/DDBJ databases">
        <title>Genomic analysis of 38 Legionella species identifies large and diverse effector repertoires.</title>
        <authorList>
            <person name="Burstein D."/>
            <person name="Amaro F."/>
            <person name="Zusman T."/>
            <person name="Lifshitz Z."/>
            <person name="Cohen O."/>
            <person name="Gilbert J.A."/>
            <person name="Pupko T."/>
            <person name="Shuman H.A."/>
            <person name="Segal G."/>
        </authorList>
    </citation>
    <scope>NUCLEOTIDE SEQUENCE [LARGE SCALE GENOMIC DNA]</scope>
    <source>
        <strain evidence="2 3">WA-270A-C2</strain>
    </source>
</reference>
<keyword evidence="3" id="KW-1185">Reference proteome</keyword>
<dbReference type="OrthoDB" id="5650816at2"/>
<comment type="caution">
    <text evidence="2">The sequence shown here is derived from an EMBL/GenBank/DDBJ whole genome shotgun (WGS) entry which is preliminary data.</text>
</comment>
<evidence type="ECO:0000313" key="3">
    <source>
        <dbReference type="Proteomes" id="UP000054608"/>
    </source>
</evidence>
<evidence type="ECO:0000313" key="2">
    <source>
        <dbReference type="EMBL" id="KTD50571.1"/>
    </source>
</evidence>
<dbReference type="RefSeq" id="WP_058530334.1">
    <property type="nucleotide sequence ID" value="NZ_CAAAIN010000003.1"/>
</dbReference>
<name>A0A0W0Y0R5_9GAMM</name>
<feature type="chain" id="PRO_5006917101" evidence="1">
    <location>
        <begin position="21"/>
        <end position="154"/>
    </location>
</feature>
<organism evidence="2 3">
    <name type="scientific">Legionella rubrilucens</name>
    <dbReference type="NCBI Taxonomy" id="458"/>
    <lineage>
        <taxon>Bacteria</taxon>
        <taxon>Pseudomonadati</taxon>
        <taxon>Pseudomonadota</taxon>
        <taxon>Gammaproteobacteria</taxon>
        <taxon>Legionellales</taxon>
        <taxon>Legionellaceae</taxon>
        <taxon>Legionella</taxon>
    </lineage>
</organism>
<dbReference type="PATRIC" id="fig|458.5.peg.200"/>
<protein>
    <submittedName>
        <fullName evidence="2">Uncharacterized protein</fullName>
    </submittedName>
</protein>